<evidence type="ECO:0000256" key="2">
    <source>
        <dbReference type="ARBA" id="ARBA00022448"/>
    </source>
</evidence>
<proteinExistence type="inferred from homology"/>
<keyword evidence="7 8" id="KW-0998">Cell outer membrane</keyword>
<dbReference type="Gene3D" id="2.40.170.20">
    <property type="entry name" value="TonB-dependent receptor, beta-barrel domain"/>
    <property type="match status" value="1"/>
</dbReference>
<evidence type="ECO:0000256" key="9">
    <source>
        <dbReference type="RuleBase" id="RU003357"/>
    </source>
</evidence>
<comment type="caution">
    <text evidence="13">The sequence shown here is derived from an EMBL/GenBank/DDBJ whole genome shotgun (WGS) entry which is preliminary data.</text>
</comment>
<evidence type="ECO:0000256" key="8">
    <source>
        <dbReference type="PROSITE-ProRule" id="PRU01360"/>
    </source>
</evidence>
<dbReference type="InterPro" id="IPR000531">
    <property type="entry name" value="Beta-barrel_TonB"/>
</dbReference>
<evidence type="ECO:0000313" key="14">
    <source>
        <dbReference type="Proteomes" id="UP000282832"/>
    </source>
</evidence>
<protein>
    <submittedName>
        <fullName evidence="13">TonB-dependent receptor</fullName>
    </submittedName>
</protein>
<evidence type="ECO:0000256" key="5">
    <source>
        <dbReference type="ARBA" id="ARBA00023077"/>
    </source>
</evidence>
<feature type="domain" description="TonB-dependent receptor plug" evidence="12">
    <location>
        <begin position="147"/>
        <end position="233"/>
    </location>
</feature>
<dbReference type="PROSITE" id="PS52016">
    <property type="entry name" value="TONB_DEPENDENT_REC_3"/>
    <property type="match status" value="1"/>
</dbReference>
<feature type="domain" description="TonB-dependent receptor-like beta-barrel" evidence="11">
    <location>
        <begin position="333"/>
        <end position="771"/>
    </location>
</feature>
<feature type="signal peptide" evidence="10">
    <location>
        <begin position="1"/>
        <end position="18"/>
    </location>
</feature>
<dbReference type="InterPro" id="IPR037066">
    <property type="entry name" value="Plug_dom_sf"/>
</dbReference>
<dbReference type="Pfam" id="PF07715">
    <property type="entry name" value="Plug"/>
    <property type="match status" value="1"/>
</dbReference>
<evidence type="ECO:0000256" key="4">
    <source>
        <dbReference type="ARBA" id="ARBA00022692"/>
    </source>
</evidence>
<sequence length="807" mass="89732">MKNIGLLLFLAVSFGLSAQKGSIVGHVENQLHEVLPGANVQLKGTVRGVETNAKGDFVLKGLKAGMYTLQVSFVGHQSVIKQIELKDAEQKEVNVSLKEFVELHEVLVSANAGVKGNEFMPEVNEYTLAAGKKNEWIKLDNLNANLAMNNARQVFSRTPGIQVWESDGSGIQLGVASRGLSPNRSWEFNVRMDGYDITPDPMGYPEAYYSPPMEVVDRIEIIRGASSLQYGPQFGGLMNFVLRKPDKSTKLLVESQNTFGNNNLWSSFNYVGGTLGRLSYTSYYQKRVGNGWRQNSYFNTDHSHAELSYAFTNKLKIGAQATYMYTISQQPGGLTESQFALNAKQSSRERNWFSNPWFIYALTAEYVFNENSKLSLKNFGTIAERSSVGFTKAITEIDANGPRQVDRDYYKTFGSELRYLLNYTTGSWKNTLATGLRYFSGEIDRKQLGIGTSSKDMDFTITGLFTRDLVFHNTNMAAFAETILRPNDKLLFTFGARSEQIETRMEGQYGLSSTGAPIPAVPATRSRSFVLLGAGTEYKISKESKLYSNIAQAYRPVLASDLLPPATTDVIDQNLKDASGYNFDLGYRGNLGNYLTYDVDYFYLDYNNRVGVITKTNEAGTKYQYRTNLGHSVSQGVEAYFEFSPTSAWLKNNRLGNISIFTSLASTRAEYKDFKTTSVVNGQVLEGNLAGKKIENAPSKINRYGITYSKKGLSLTWQMSDVGEAFADASNTVLANAAATTGLIPSYQVQDISGTYRFKKMATLKFGVNNVMDEKYFTRRSGGYPGPGILPADGRTWYLALNLKFIK</sequence>
<dbReference type="Gene3D" id="2.170.130.10">
    <property type="entry name" value="TonB-dependent receptor, plug domain"/>
    <property type="match status" value="1"/>
</dbReference>
<dbReference type="PANTHER" id="PTHR30442">
    <property type="entry name" value="IRON III DICITRATE TRANSPORT PROTEIN FECA"/>
    <property type="match status" value="1"/>
</dbReference>
<dbReference type="RefSeq" id="WP_127804937.1">
    <property type="nucleotide sequence ID" value="NZ_SACY01000004.1"/>
</dbReference>
<dbReference type="OrthoDB" id="9758472at2"/>
<evidence type="ECO:0000256" key="3">
    <source>
        <dbReference type="ARBA" id="ARBA00022452"/>
    </source>
</evidence>
<keyword evidence="5 9" id="KW-0798">TonB box</keyword>
<dbReference type="InterPro" id="IPR008969">
    <property type="entry name" value="CarboxyPept-like_regulatory"/>
</dbReference>
<accession>A0A437PPV6</accession>
<dbReference type="InterPro" id="IPR039426">
    <property type="entry name" value="TonB-dep_rcpt-like"/>
</dbReference>
<evidence type="ECO:0000259" key="12">
    <source>
        <dbReference type="Pfam" id="PF07715"/>
    </source>
</evidence>
<dbReference type="Gene3D" id="2.60.40.1120">
    <property type="entry name" value="Carboxypeptidase-like, regulatory domain"/>
    <property type="match status" value="1"/>
</dbReference>
<dbReference type="InterPro" id="IPR036942">
    <property type="entry name" value="Beta-barrel_TonB_sf"/>
</dbReference>
<evidence type="ECO:0000256" key="7">
    <source>
        <dbReference type="ARBA" id="ARBA00023237"/>
    </source>
</evidence>
<dbReference type="EMBL" id="SACY01000004">
    <property type="protein sequence ID" value="RVU24247.1"/>
    <property type="molecule type" value="Genomic_DNA"/>
</dbReference>
<keyword evidence="3 8" id="KW-1134">Transmembrane beta strand</keyword>
<feature type="chain" id="PRO_5019314327" evidence="10">
    <location>
        <begin position="19"/>
        <end position="807"/>
    </location>
</feature>
<dbReference type="PANTHER" id="PTHR30442:SF0">
    <property type="entry name" value="FE(3+) DICITRATE TRANSPORT PROTEIN FECA"/>
    <property type="match status" value="1"/>
</dbReference>
<dbReference type="Pfam" id="PF00593">
    <property type="entry name" value="TonB_dep_Rec_b-barrel"/>
    <property type="match status" value="1"/>
</dbReference>
<dbReference type="GO" id="GO:0009279">
    <property type="term" value="C:cell outer membrane"/>
    <property type="evidence" value="ECO:0007669"/>
    <property type="project" value="UniProtKB-SubCell"/>
</dbReference>
<dbReference type="GO" id="GO:0033214">
    <property type="term" value="P:siderophore-iron import into cell"/>
    <property type="evidence" value="ECO:0007669"/>
    <property type="project" value="TreeGrafter"/>
</dbReference>
<dbReference type="SUPFAM" id="SSF49464">
    <property type="entry name" value="Carboxypeptidase regulatory domain-like"/>
    <property type="match status" value="1"/>
</dbReference>
<evidence type="ECO:0000256" key="6">
    <source>
        <dbReference type="ARBA" id="ARBA00023136"/>
    </source>
</evidence>
<evidence type="ECO:0000259" key="11">
    <source>
        <dbReference type="Pfam" id="PF00593"/>
    </source>
</evidence>
<keyword evidence="13" id="KW-0675">Receptor</keyword>
<dbReference type="SUPFAM" id="SSF56935">
    <property type="entry name" value="Porins"/>
    <property type="match status" value="1"/>
</dbReference>
<keyword evidence="6 8" id="KW-0472">Membrane</keyword>
<dbReference type="Proteomes" id="UP000282832">
    <property type="component" value="Unassembled WGS sequence"/>
</dbReference>
<gene>
    <name evidence="13" type="ORF">EOJ36_10025</name>
</gene>
<keyword evidence="4 8" id="KW-0812">Transmembrane</keyword>
<keyword evidence="14" id="KW-1185">Reference proteome</keyword>
<organism evidence="13 14">
    <name type="scientific">Sandaracinomonas limnophila</name>
    <dbReference type="NCBI Taxonomy" id="1862386"/>
    <lineage>
        <taxon>Bacteria</taxon>
        <taxon>Pseudomonadati</taxon>
        <taxon>Bacteroidota</taxon>
        <taxon>Cytophagia</taxon>
        <taxon>Cytophagales</taxon>
        <taxon>Flectobacillaceae</taxon>
        <taxon>Sandaracinomonas</taxon>
    </lineage>
</organism>
<comment type="subcellular location">
    <subcellularLocation>
        <location evidence="1 8">Cell outer membrane</location>
        <topology evidence="1 8">Multi-pass membrane protein</topology>
    </subcellularLocation>
</comment>
<reference evidence="13 14" key="1">
    <citation type="submission" date="2019-01" db="EMBL/GenBank/DDBJ databases">
        <authorList>
            <person name="Chen W.-M."/>
        </authorList>
    </citation>
    <scope>NUCLEOTIDE SEQUENCE [LARGE SCALE GENOMIC DNA]</scope>
    <source>
        <strain evidence="13 14">FSY-15</strain>
    </source>
</reference>
<dbReference type="InterPro" id="IPR012910">
    <property type="entry name" value="Plug_dom"/>
</dbReference>
<keyword evidence="10" id="KW-0732">Signal</keyword>
<evidence type="ECO:0000256" key="1">
    <source>
        <dbReference type="ARBA" id="ARBA00004571"/>
    </source>
</evidence>
<comment type="similarity">
    <text evidence="8 9">Belongs to the TonB-dependent receptor family.</text>
</comment>
<evidence type="ECO:0000313" key="13">
    <source>
        <dbReference type="EMBL" id="RVU24247.1"/>
    </source>
</evidence>
<keyword evidence="2 8" id="KW-0813">Transport</keyword>
<dbReference type="AlphaFoldDB" id="A0A437PPV6"/>
<evidence type="ECO:0000256" key="10">
    <source>
        <dbReference type="SAM" id="SignalP"/>
    </source>
</evidence>
<dbReference type="Pfam" id="PF13715">
    <property type="entry name" value="CarbopepD_reg_2"/>
    <property type="match status" value="1"/>
</dbReference>
<name>A0A437PPV6_9BACT</name>